<dbReference type="Proteomes" id="UP001444661">
    <property type="component" value="Unassembled WGS sequence"/>
</dbReference>
<dbReference type="PANTHER" id="PTHR13156:SF0">
    <property type="entry name" value="NADH DEHYDROGENASE [UBIQUINONE] IRON-SULFUR PROTEIN 6, MITOCHONDRIAL"/>
    <property type="match status" value="1"/>
</dbReference>
<accession>A0ABR1T8T3</accession>
<dbReference type="Pfam" id="PF10276">
    <property type="entry name" value="zf-CHCC"/>
    <property type="match status" value="1"/>
</dbReference>
<dbReference type="EMBL" id="JAQQWK010000005">
    <property type="protein sequence ID" value="KAK8042123.1"/>
    <property type="molecule type" value="Genomic_DNA"/>
</dbReference>
<evidence type="ECO:0000313" key="3">
    <source>
        <dbReference type="EMBL" id="KAK8042123.1"/>
    </source>
</evidence>
<name>A0ABR1T8T3_9PEZI</name>
<protein>
    <recommendedName>
        <fullName evidence="2">Zinc finger CHCC-type domain-containing protein</fullName>
    </recommendedName>
</protein>
<keyword evidence="4" id="KW-1185">Reference proteome</keyword>
<evidence type="ECO:0000313" key="4">
    <source>
        <dbReference type="Proteomes" id="UP001444661"/>
    </source>
</evidence>
<proteinExistence type="predicted"/>
<comment type="caution">
    <text evidence="3">The sequence shown here is derived from an EMBL/GenBank/DDBJ whole genome shotgun (WGS) entry which is preliminary data.</text>
</comment>
<dbReference type="Gene3D" id="2.60.260.40">
    <property type="entry name" value="q5lls5 like domains"/>
    <property type="match status" value="1"/>
</dbReference>
<feature type="region of interest" description="Disordered" evidence="1">
    <location>
        <begin position="44"/>
        <end position="77"/>
    </location>
</feature>
<dbReference type="InterPro" id="IPR019401">
    <property type="entry name" value="Znf_CHCC"/>
</dbReference>
<evidence type="ECO:0000256" key="1">
    <source>
        <dbReference type="SAM" id="MobiDB-lite"/>
    </source>
</evidence>
<gene>
    <name evidence="3" type="ORF">PG993_006646</name>
</gene>
<dbReference type="PANTHER" id="PTHR13156">
    <property type="entry name" value="NADH-UBIQUINONE OXIDOREDUCTASE 13 KD-A SUBUNIT"/>
    <property type="match status" value="1"/>
</dbReference>
<reference evidence="3 4" key="1">
    <citation type="submission" date="2023-01" db="EMBL/GenBank/DDBJ databases">
        <title>Analysis of 21 Apiospora genomes using comparative genomics revels a genus with tremendous synthesis potential of carbohydrate active enzymes and secondary metabolites.</title>
        <authorList>
            <person name="Sorensen T."/>
        </authorList>
    </citation>
    <scope>NUCLEOTIDE SEQUENCE [LARGE SCALE GENOMIC DNA]</scope>
    <source>
        <strain evidence="3 4">CBS 33761</strain>
    </source>
</reference>
<sequence>MLPRLAVRTALQLPQRAAVVQRTAAFSTSSQRLVNDAKTAILEKKAETTPEAKSEEDSTGLAENEARGLMQAPNRKDIWSRSQRARAKAMAGPRFEQTDFDLQPQSKAAIELIHKQPVRWTHDRVVACDGGGGPMGHPRVFINVDKPEITPCGYCGLPFAHEHNRKHLESLPETSYPLA</sequence>
<organism evidence="3 4">
    <name type="scientific">Apiospora rasikravindrae</name>
    <dbReference type="NCBI Taxonomy" id="990691"/>
    <lineage>
        <taxon>Eukaryota</taxon>
        <taxon>Fungi</taxon>
        <taxon>Dikarya</taxon>
        <taxon>Ascomycota</taxon>
        <taxon>Pezizomycotina</taxon>
        <taxon>Sordariomycetes</taxon>
        <taxon>Xylariomycetidae</taxon>
        <taxon>Amphisphaeriales</taxon>
        <taxon>Apiosporaceae</taxon>
        <taxon>Apiospora</taxon>
    </lineage>
</organism>
<feature type="compositionally biased region" description="Basic and acidic residues" evidence="1">
    <location>
        <begin position="44"/>
        <end position="56"/>
    </location>
</feature>
<evidence type="ECO:0000259" key="2">
    <source>
        <dbReference type="Pfam" id="PF10276"/>
    </source>
</evidence>
<feature type="domain" description="Zinc finger CHCC-type" evidence="2">
    <location>
        <begin position="124"/>
        <end position="159"/>
    </location>
</feature>